<dbReference type="InterPro" id="IPR013762">
    <property type="entry name" value="Integrase-like_cat_sf"/>
</dbReference>
<evidence type="ECO:0000256" key="2">
    <source>
        <dbReference type="ARBA" id="ARBA00023172"/>
    </source>
</evidence>
<sequence>MFVTMRYNLEIRKDKVSKNGLAPIRLVVKHEKIRIRKNLEVRSAIENWDTENELIVFDRKHPYQKEYKEWNRSLIEIKDKVESIFKFFEYNEVEFNEKQFLDRFENDDKNVAVDFFDAFDEYIKVSKLTKAESSVKKFITTRNKLMQFKSFTKYPLRFDTINVRFEEDFMNYCFNEKEYLNNYYSRLIAVIKTFMTWSKKRGYHSSGEYHDLKRLENETEVIRLTYKELMELYNYDFKNKALERSRDMFCFGAFTALRHSDVFLVSDARFEENFLNMTIVKTKTMNHIVPLMDTLKELVLKYKGTIYEPIPKITSTKLNKNLQKCAEILGWDERVVLTRYRGARPIRKEFRRYELITSHVARKTFISVSLELGIPERVVKNISNHKDERSFRRYVKLEGSYLSKEMTKWNKGA</sequence>
<dbReference type="SUPFAM" id="SSF56349">
    <property type="entry name" value="DNA breaking-rejoining enzymes"/>
    <property type="match status" value="1"/>
</dbReference>
<keyword evidence="5" id="KW-1185">Reference proteome</keyword>
<dbReference type="Pfam" id="PF13102">
    <property type="entry name" value="Phage_int_SAM_5"/>
    <property type="match status" value="1"/>
</dbReference>
<accession>A0ABW5NIH9</accession>
<dbReference type="Pfam" id="PF17293">
    <property type="entry name" value="Arm-DNA-bind_5"/>
    <property type="match status" value="1"/>
</dbReference>
<evidence type="ECO:0000256" key="1">
    <source>
        <dbReference type="ARBA" id="ARBA00023125"/>
    </source>
</evidence>
<keyword evidence="2" id="KW-0233">DNA recombination</keyword>
<dbReference type="InterPro" id="IPR010998">
    <property type="entry name" value="Integrase_recombinase_N"/>
</dbReference>
<dbReference type="Gene3D" id="1.10.443.10">
    <property type="entry name" value="Intergrase catalytic core"/>
    <property type="match status" value="1"/>
</dbReference>
<proteinExistence type="predicted"/>
<dbReference type="InterPro" id="IPR002104">
    <property type="entry name" value="Integrase_catalytic"/>
</dbReference>
<name>A0ABW5NIH9_9SPHI</name>
<evidence type="ECO:0000313" key="5">
    <source>
        <dbReference type="Proteomes" id="UP001597393"/>
    </source>
</evidence>
<dbReference type="Gene3D" id="1.10.150.130">
    <property type="match status" value="1"/>
</dbReference>
<dbReference type="PROSITE" id="PS51898">
    <property type="entry name" value="TYR_RECOMBINASE"/>
    <property type="match status" value="1"/>
</dbReference>
<keyword evidence="1" id="KW-0238">DNA-binding</keyword>
<dbReference type="Pfam" id="PF00589">
    <property type="entry name" value="Phage_integrase"/>
    <property type="match status" value="1"/>
</dbReference>
<dbReference type="EMBL" id="JBHUMA010000006">
    <property type="protein sequence ID" value="MFD2598714.1"/>
    <property type="molecule type" value="Genomic_DNA"/>
</dbReference>
<protein>
    <submittedName>
        <fullName evidence="4">Tyrosine-type recombinase/integrase</fullName>
    </submittedName>
</protein>
<evidence type="ECO:0000259" key="3">
    <source>
        <dbReference type="PROSITE" id="PS51898"/>
    </source>
</evidence>
<reference evidence="5" key="1">
    <citation type="journal article" date="2019" name="Int. J. Syst. Evol. Microbiol.">
        <title>The Global Catalogue of Microorganisms (GCM) 10K type strain sequencing project: providing services to taxonomists for standard genome sequencing and annotation.</title>
        <authorList>
            <consortium name="The Broad Institute Genomics Platform"/>
            <consortium name="The Broad Institute Genome Sequencing Center for Infectious Disease"/>
            <person name="Wu L."/>
            <person name="Ma J."/>
        </authorList>
    </citation>
    <scope>NUCLEOTIDE SEQUENCE [LARGE SCALE GENOMIC DNA]</scope>
    <source>
        <strain evidence="5">KCTC 42248</strain>
    </source>
</reference>
<comment type="caution">
    <text evidence="4">The sequence shown here is derived from an EMBL/GenBank/DDBJ whole genome shotgun (WGS) entry which is preliminary data.</text>
</comment>
<dbReference type="InterPro" id="IPR035386">
    <property type="entry name" value="Arm-DNA-bind_5"/>
</dbReference>
<evidence type="ECO:0000313" key="4">
    <source>
        <dbReference type="EMBL" id="MFD2598714.1"/>
    </source>
</evidence>
<feature type="domain" description="Tyr recombinase" evidence="3">
    <location>
        <begin position="219"/>
        <end position="407"/>
    </location>
</feature>
<dbReference type="Proteomes" id="UP001597393">
    <property type="component" value="Unassembled WGS sequence"/>
</dbReference>
<dbReference type="InterPro" id="IPR011010">
    <property type="entry name" value="DNA_brk_join_enz"/>
</dbReference>
<organism evidence="4 5">
    <name type="scientific">Sphingobacterium corticis</name>
    <dbReference type="NCBI Taxonomy" id="1812823"/>
    <lineage>
        <taxon>Bacteria</taxon>
        <taxon>Pseudomonadati</taxon>
        <taxon>Bacteroidota</taxon>
        <taxon>Sphingobacteriia</taxon>
        <taxon>Sphingobacteriales</taxon>
        <taxon>Sphingobacteriaceae</taxon>
        <taxon>Sphingobacterium</taxon>
    </lineage>
</organism>
<dbReference type="InterPro" id="IPR025269">
    <property type="entry name" value="SAM-like_dom"/>
</dbReference>
<gene>
    <name evidence="4" type="ORF">ACFSQ3_07090</name>
</gene>